<evidence type="ECO:0000313" key="2">
    <source>
        <dbReference type="EMBL" id="WNG47488.1"/>
    </source>
</evidence>
<feature type="region of interest" description="Disordered" evidence="1">
    <location>
        <begin position="64"/>
        <end position="83"/>
    </location>
</feature>
<accession>A0ABY9WWG9</accession>
<dbReference type="EMBL" id="CP043494">
    <property type="protein sequence ID" value="WNG47488.1"/>
    <property type="molecule type" value="Genomic_DNA"/>
</dbReference>
<feature type="compositionally biased region" description="Polar residues" evidence="1">
    <location>
        <begin position="74"/>
        <end position="83"/>
    </location>
</feature>
<proteinExistence type="predicted"/>
<reference evidence="2 3" key="1">
    <citation type="submission" date="2019-08" db="EMBL/GenBank/DDBJ databases">
        <title>Archangium and Cystobacter genomes.</title>
        <authorList>
            <person name="Chen I.-C.K."/>
            <person name="Wielgoss S."/>
        </authorList>
    </citation>
    <scope>NUCLEOTIDE SEQUENCE [LARGE SCALE GENOMIC DNA]</scope>
    <source>
        <strain evidence="2 3">Cbm 6</strain>
    </source>
</reference>
<dbReference type="RefSeq" id="WP_395803885.1">
    <property type="nucleotide sequence ID" value="NZ_CP043494.1"/>
</dbReference>
<keyword evidence="3" id="KW-1185">Reference proteome</keyword>
<feature type="compositionally biased region" description="Low complexity" evidence="1">
    <location>
        <begin position="7"/>
        <end position="17"/>
    </location>
</feature>
<feature type="region of interest" description="Disordered" evidence="1">
    <location>
        <begin position="1"/>
        <end position="56"/>
    </location>
</feature>
<evidence type="ECO:0000256" key="1">
    <source>
        <dbReference type="SAM" id="MobiDB-lite"/>
    </source>
</evidence>
<evidence type="ECO:0000313" key="3">
    <source>
        <dbReference type="Proteomes" id="UP001611383"/>
    </source>
</evidence>
<gene>
    <name evidence="2" type="ORF">F0U60_27740</name>
</gene>
<name>A0ABY9WWG9_9BACT</name>
<organism evidence="2 3">
    <name type="scientific">Archangium minus</name>
    <dbReference type="NCBI Taxonomy" id="83450"/>
    <lineage>
        <taxon>Bacteria</taxon>
        <taxon>Pseudomonadati</taxon>
        <taxon>Myxococcota</taxon>
        <taxon>Myxococcia</taxon>
        <taxon>Myxococcales</taxon>
        <taxon>Cystobacterineae</taxon>
        <taxon>Archangiaceae</taxon>
        <taxon>Archangium</taxon>
    </lineage>
</organism>
<protein>
    <submittedName>
        <fullName evidence="2">Uncharacterized protein</fullName>
    </submittedName>
</protein>
<sequence>MPRRIGSSSYSSFVPPSRSERTSSSRPERYAEVSPQRSSRYSPPPGRPVDVYRVEGPDNQRLSFNSYGDPHISKSFNSATNSSRPNLYDKPMAYQDRAFLNFGDRARAEEFLAVRHDQGHRQTVMKGFQVPYDTFDSIRKSSVPESAARDPRYQQRPIQVDVNKGDHQYGLNWQSLQQVNSTAVPGSGRVIQRQPDMVYHPDVSYALQDLYRR</sequence>
<feature type="compositionally biased region" description="Basic and acidic residues" evidence="1">
    <location>
        <begin position="18"/>
        <end position="31"/>
    </location>
</feature>
<dbReference type="Proteomes" id="UP001611383">
    <property type="component" value="Chromosome"/>
</dbReference>